<name>J3N8S9_ORYBR</name>
<evidence type="ECO:0000259" key="3">
    <source>
        <dbReference type="PROSITE" id="PS50158"/>
    </source>
</evidence>
<keyword evidence="5" id="KW-1185">Reference proteome</keyword>
<feature type="region of interest" description="Disordered" evidence="2">
    <location>
        <begin position="368"/>
        <end position="391"/>
    </location>
</feature>
<dbReference type="InterPro" id="IPR036875">
    <property type="entry name" value="Znf_CCHC_sf"/>
</dbReference>
<feature type="region of interest" description="Disordered" evidence="2">
    <location>
        <begin position="200"/>
        <end position="222"/>
    </location>
</feature>
<feature type="region of interest" description="Disordered" evidence="2">
    <location>
        <begin position="228"/>
        <end position="247"/>
    </location>
</feature>
<evidence type="ECO:0000313" key="5">
    <source>
        <dbReference type="Proteomes" id="UP000006038"/>
    </source>
</evidence>
<proteinExistence type="predicted"/>
<dbReference type="EnsemblPlants" id="OB11G22150.1">
    <property type="protein sequence ID" value="OB11G22150.1"/>
    <property type="gene ID" value="OB11G22150"/>
</dbReference>
<feature type="region of interest" description="Disordered" evidence="2">
    <location>
        <begin position="300"/>
        <end position="335"/>
    </location>
</feature>
<dbReference type="InterPro" id="IPR001878">
    <property type="entry name" value="Znf_CCHC"/>
</dbReference>
<dbReference type="GO" id="GO:0003676">
    <property type="term" value="F:nucleic acid binding"/>
    <property type="evidence" value="ECO:0007669"/>
    <property type="project" value="InterPro"/>
</dbReference>
<dbReference type="OMA" id="FNGPRNP"/>
<feature type="domain" description="CCHC-type" evidence="3">
    <location>
        <begin position="425"/>
        <end position="439"/>
    </location>
</feature>
<sequence length="447" mass="48593">MSSAGGTASTTSTYAESVASCPAPTHLMSRAPPPPPPPAHAAVRRQLDFAGGGELDDDEDDDFLFRAAEETERRHFEAERRAPAPPPPEAPAFLERQCICGRGACIVEERESRRWVYVCPSTPKCRYSVWCEEADLCPNPQPAFISLPKPYPRVFNSPCSPGVFNSRSNQLAGATTPTPSNHHIFNRSCSPGVFKSPSNHLAGATTPTPSNPQDFNGPRNPHVFNYPRNSRVSNSPSNHQAGATPPVNARSINKPTCYCGAGKCIKTSIKGQKYYVCCIKKGHGACSYCVLVDGFVEESPQTRNDNQVDDNHGRHSPVKVEGNNENGPTNPDQHEYDEWPFDIINNDVVCNGFMVTTEPTLRDGIVAGKSSSTRHEPNATVEVKTPTESPMPPSHGSGCCFRCGEDGHWSPNCPKPASSPLNSPCFHCGKLGHWRSNCPALHDTRGY</sequence>
<accession>J3N8S9</accession>
<evidence type="ECO:0000313" key="4">
    <source>
        <dbReference type="EnsemblPlants" id="OB11G22150.1"/>
    </source>
</evidence>
<dbReference type="PROSITE" id="PS50158">
    <property type="entry name" value="ZF_CCHC"/>
    <property type="match status" value="2"/>
</dbReference>
<dbReference type="GeneID" id="102707074"/>
<dbReference type="Pfam" id="PF00098">
    <property type="entry name" value="zf-CCHC"/>
    <property type="match status" value="2"/>
</dbReference>
<organism evidence="4">
    <name type="scientific">Oryza brachyantha</name>
    <name type="common">malo sina</name>
    <dbReference type="NCBI Taxonomy" id="4533"/>
    <lineage>
        <taxon>Eukaryota</taxon>
        <taxon>Viridiplantae</taxon>
        <taxon>Streptophyta</taxon>
        <taxon>Embryophyta</taxon>
        <taxon>Tracheophyta</taxon>
        <taxon>Spermatophyta</taxon>
        <taxon>Magnoliopsida</taxon>
        <taxon>Liliopsida</taxon>
        <taxon>Poales</taxon>
        <taxon>Poaceae</taxon>
        <taxon>BOP clade</taxon>
        <taxon>Oryzoideae</taxon>
        <taxon>Oryzeae</taxon>
        <taxon>Oryzinae</taxon>
        <taxon>Oryza</taxon>
    </lineage>
</organism>
<reference evidence="4" key="1">
    <citation type="journal article" date="2013" name="Nat. Commun.">
        <title>Whole-genome sequencing of Oryza brachyantha reveals mechanisms underlying Oryza genome evolution.</title>
        <authorList>
            <person name="Chen J."/>
            <person name="Huang Q."/>
            <person name="Gao D."/>
            <person name="Wang J."/>
            <person name="Lang Y."/>
            <person name="Liu T."/>
            <person name="Li B."/>
            <person name="Bai Z."/>
            <person name="Luis Goicoechea J."/>
            <person name="Liang C."/>
            <person name="Chen C."/>
            <person name="Zhang W."/>
            <person name="Sun S."/>
            <person name="Liao Y."/>
            <person name="Zhang X."/>
            <person name="Yang L."/>
            <person name="Song C."/>
            <person name="Wang M."/>
            <person name="Shi J."/>
            <person name="Liu G."/>
            <person name="Liu J."/>
            <person name="Zhou H."/>
            <person name="Zhou W."/>
            <person name="Yu Q."/>
            <person name="An N."/>
            <person name="Chen Y."/>
            <person name="Cai Q."/>
            <person name="Wang B."/>
            <person name="Liu B."/>
            <person name="Min J."/>
            <person name="Huang Y."/>
            <person name="Wu H."/>
            <person name="Li Z."/>
            <person name="Zhang Y."/>
            <person name="Yin Y."/>
            <person name="Song W."/>
            <person name="Jiang J."/>
            <person name="Jackson S.A."/>
            <person name="Wing R.A."/>
            <person name="Wang J."/>
            <person name="Chen M."/>
        </authorList>
    </citation>
    <scope>NUCLEOTIDE SEQUENCE [LARGE SCALE GENOMIC DNA]</scope>
    <source>
        <strain evidence="4">cv. IRGC 101232</strain>
    </source>
</reference>
<dbReference type="AlphaFoldDB" id="J3N8S9"/>
<keyword evidence="1" id="KW-0862">Zinc</keyword>
<dbReference type="SUPFAM" id="SSF57756">
    <property type="entry name" value="Retrovirus zinc finger-like domains"/>
    <property type="match status" value="1"/>
</dbReference>
<dbReference type="eggNOG" id="ENOG502SEHA">
    <property type="taxonomic scope" value="Eukaryota"/>
</dbReference>
<dbReference type="Proteomes" id="UP000006038">
    <property type="component" value="Chromosome 11"/>
</dbReference>
<feature type="region of interest" description="Disordered" evidence="2">
    <location>
        <begin position="24"/>
        <end position="59"/>
    </location>
</feature>
<keyword evidence="1" id="KW-0863">Zinc-finger</keyword>
<evidence type="ECO:0000256" key="1">
    <source>
        <dbReference type="PROSITE-ProRule" id="PRU00047"/>
    </source>
</evidence>
<reference evidence="4" key="2">
    <citation type="submission" date="2013-04" db="UniProtKB">
        <authorList>
            <consortium name="EnsemblPlants"/>
        </authorList>
    </citation>
    <scope>IDENTIFICATION</scope>
</reference>
<dbReference type="SMART" id="SM00343">
    <property type="entry name" value="ZnF_C2HC"/>
    <property type="match status" value="2"/>
</dbReference>
<feature type="compositionally biased region" description="Low complexity" evidence="2">
    <location>
        <begin position="228"/>
        <end position="238"/>
    </location>
</feature>
<dbReference type="Gene3D" id="4.10.60.10">
    <property type="entry name" value="Zinc finger, CCHC-type"/>
    <property type="match status" value="1"/>
</dbReference>
<feature type="compositionally biased region" description="Polar residues" evidence="2">
    <location>
        <begin position="205"/>
        <end position="214"/>
    </location>
</feature>
<dbReference type="GO" id="GO:0008270">
    <property type="term" value="F:zinc ion binding"/>
    <property type="evidence" value="ECO:0007669"/>
    <property type="project" value="UniProtKB-KW"/>
</dbReference>
<evidence type="ECO:0000256" key="2">
    <source>
        <dbReference type="SAM" id="MobiDB-lite"/>
    </source>
</evidence>
<keyword evidence="1" id="KW-0479">Metal-binding</keyword>
<feature type="domain" description="CCHC-type" evidence="3">
    <location>
        <begin position="400"/>
        <end position="415"/>
    </location>
</feature>
<protein>
    <recommendedName>
        <fullName evidence="3">CCHC-type domain-containing protein</fullName>
    </recommendedName>
</protein>
<dbReference type="Gramene" id="OB11G22150.1">
    <property type="protein sequence ID" value="OB11G22150.1"/>
    <property type="gene ID" value="OB11G22150"/>
</dbReference>
<dbReference type="KEGG" id="obr:102707074"/>
<dbReference type="OrthoDB" id="2425403at2759"/>
<dbReference type="HOGENOM" id="CLU_051092_0_0_1"/>
<dbReference type="STRING" id="4533.J3N8S9"/>